<proteinExistence type="predicted"/>
<name>A0A9X8D7N1_9BURK</name>
<evidence type="ECO:0000313" key="2">
    <source>
        <dbReference type="Proteomes" id="UP000265619"/>
    </source>
</evidence>
<protein>
    <submittedName>
        <fullName evidence="1">DUF4259 domain-containing protein</fullName>
    </submittedName>
</protein>
<sequence>MRHHTGVIRMGTWSTAGFGNDEALDWLGELQEADDPLAFIQETLDSGSTEGIVAASEVLAVLAGQGGADVHPHAIDWCAGKAAPPAALRHAAADALQAILDDPDADGHDTWAELGEDDEDYLAWLANLKSLQVRLRG</sequence>
<dbReference type="AlphaFoldDB" id="A0A9X8D7N1"/>
<comment type="caution">
    <text evidence="1">The sequence shown here is derived from an EMBL/GenBank/DDBJ whole genome shotgun (WGS) entry which is preliminary data.</text>
</comment>
<accession>A0A9X8D7N1</accession>
<dbReference type="InterPro" id="IPR025355">
    <property type="entry name" value="DUF4259"/>
</dbReference>
<dbReference type="OrthoDB" id="7594887at2"/>
<gene>
    <name evidence="1" type="ORF">D3H34_06470</name>
</gene>
<dbReference type="EMBL" id="QXMN01000004">
    <property type="protein sequence ID" value="RIX83635.1"/>
    <property type="molecule type" value="Genomic_DNA"/>
</dbReference>
<keyword evidence="2" id="KW-1185">Reference proteome</keyword>
<organism evidence="1 2">
    <name type="scientific">Acidovorax cavernicola</name>
    <dbReference type="NCBI Taxonomy" id="1675792"/>
    <lineage>
        <taxon>Bacteria</taxon>
        <taxon>Pseudomonadati</taxon>
        <taxon>Pseudomonadota</taxon>
        <taxon>Betaproteobacteria</taxon>
        <taxon>Burkholderiales</taxon>
        <taxon>Comamonadaceae</taxon>
        <taxon>Acidovorax</taxon>
    </lineage>
</organism>
<reference evidence="1 2" key="1">
    <citation type="submission" date="2018-09" db="EMBL/GenBank/DDBJ databases">
        <title>Acidovorax cavernicola nov. sp. isolated from Gruta de las Maravillas (Aracena, Spain).</title>
        <authorList>
            <person name="Jurado V."/>
            <person name="Gutierrez-Patricio S."/>
            <person name="Gonzalez-Pimentel J.L."/>
            <person name="Miller A.Z."/>
            <person name="Laiz L."/>
            <person name="Saiz-Jimenez C."/>
        </authorList>
    </citation>
    <scope>NUCLEOTIDE SEQUENCE [LARGE SCALE GENOMIC DNA]</scope>
    <source>
        <strain evidence="1 2">1011MAR4D40.2</strain>
    </source>
</reference>
<dbReference type="Proteomes" id="UP000265619">
    <property type="component" value="Unassembled WGS sequence"/>
</dbReference>
<dbReference type="Pfam" id="PF14078">
    <property type="entry name" value="DUF4259"/>
    <property type="match status" value="1"/>
</dbReference>
<evidence type="ECO:0000313" key="1">
    <source>
        <dbReference type="EMBL" id="RIX83635.1"/>
    </source>
</evidence>